<organism evidence="1">
    <name type="scientific">marine sediment metagenome</name>
    <dbReference type="NCBI Taxonomy" id="412755"/>
    <lineage>
        <taxon>unclassified sequences</taxon>
        <taxon>metagenomes</taxon>
        <taxon>ecological metagenomes</taxon>
    </lineage>
</organism>
<reference evidence="1" key="1">
    <citation type="journal article" date="2014" name="Front. Microbiol.">
        <title>High frequency of phylogenetically diverse reductive dehalogenase-homologous genes in deep subseafloor sedimentary metagenomes.</title>
        <authorList>
            <person name="Kawai M."/>
            <person name="Futagami T."/>
            <person name="Toyoda A."/>
            <person name="Takaki Y."/>
            <person name="Nishi S."/>
            <person name="Hori S."/>
            <person name="Arai W."/>
            <person name="Tsubouchi T."/>
            <person name="Morono Y."/>
            <person name="Uchiyama I."/>
            <person name="Ito T."/>
            <person name="Fujiyama A."/>
            <person name="Inagaki F."/>
            <person name="Takami H."/>
        </authorList>
    </citation>
    <scope>NUCLEOTIDE SEQUENCE</scope>
    <source>
        <strain evidence="1">Expedition CK06-06</strain>
    </source>
</reference>
<feature type="non-terminal residue" evidence="1">
    <location>
        <position position="83"/>
    </location>
</feature>
<name>X0TWG5_9ZZZZ</name>
<accession>X0TWG5</accession>
<dbReference type="AlphaFoldDB" id="X0TWG5"/>
<comment type="caution">
    <text evidence="1">The sequence shown here is derived from an EMBL/GenBank/DDBJ whole genome shotgun (WGS) entry which is preliminary data.</text>
</comment>
<protein>
    <submittedName>
        <fullName evidence="1">Uncharacterized protein</fullName>
    </submittedName>
</protein>
<gene>
    <name evidence="1" type="ORF">S01H1_24166</name>
</gene>
<feature type="non-terminal residue" evidence="1">
    <location>
        <position position="1"/>
    </location>
</feature>
<evidence type="ECO:0000313" key="1">
    <source>
        <dbReference type="EMBL" id="GAF91516.1"/>
    </source>
</evidence>
<sequence>AIVSFAGGNPRRLNTLADNSLYEAYLAGRTSATAQDVARAASDLGLSAEEVESESKRDGDALVFNEATSGATVDAESEVDEVI</sequence>
<proteinExistence type="predicted"/>
<dbReference type="EMBL" id="BARS01014245">
    <property type="protein sequence ID" value="GAF91516.1"/>
    <property type="molecule type" value="Genomic_DNA"/>
</dbReference>